<feature type="compositionally biased region" description="Polar residues" evidence="2">
    <location>
        <begin position="726"/>
        <end position="738"/>
    </location>
</feature>
<dbReference type="InterPro" id="IPR001599">
    <property type="entry name" value="Macroglobln_a2"/>
</dbReference>
<dbReference type="InterPro" id="IPR002890">
    <property type="entry name" value="MG2"/>
</dbReference>
<proteinExistence type="inferred from homology"/>
<dbReference type="Gene3D" id="2.60.40.3710">
    <property type="match status" value="1"/>
</dbReference>
<feature type="domain" description="Alpha-2-macroglobulin" evidence="5">
    <location>
        <begin position="1244"/>
        <end position="1334"/>
    </location>
</feature>
<dbReference type="SUPFAM" id="SSF48239">
    <property type="entry name" value="Terpenoid cyclases/Protein prenyltransferases"/>
    <property type="match status" value="1"/>
</dbReference>
<keyword evidence="7" id="KW-1185">Reference proteome</keyword>
<accession>A0A1W6N187</accession>
<dbReference type="Pfam" id="PF17973">
    <property type="entry name" value="bMG10"/>
    <property type="match status" value="1"/>
</dbReference>
<dbReference type="InterPro" id="IPR008930">
    <property type="entry name" value="Terpenoid_cyclase/PrenylTrfase"/>
</dbReference>
<feature type="chain" id="PRO_5012574452" evidence="3">
    <location>
        <begin position="17"/>
        <end position="1941"/>
    </location>
</feature>
<sequence length="1941" mass="209513">MKKLLLALFLAVFAVAADNPLRAQSLDFTQRADGARVVPERFLREWDPITIFFAGDAGPKTGGPAEAHEKFATILDEPAGEWRWLGPRALQFRPAEAWAPLKRVTIRTGETERRLVSLLPTPVSTLPAAGADPVPELTQVALTFATPVDLAALSRLVSIEVRRAPGVAEGERLAQKDFDIAPIERGARNEQQNYVVRLRNPIGEGKVAILRLKLADEPGFEDEIFELRAATSPPFAVLDASCGRGWNDEKLDAALRCASNGGNANGDSAFSAASARRITLRFSAEPQALSILEAREALRIAPPVDDLSLEPDGNSLRIAAKFLSDRVYEISLAPGALRDSQGRPLARAFSQRFAFSRDTPALQWDAGYGLVERFGPQILPLRGRGYEHADIRIHPIDPLSRDFWPFPSQGVATLDADAPPLPGNEPQRWAEPADIQANAIKDRIKALGSPAVSRLAPLPLRRAGADARFGLDLSEDFARIKGREQPGAYLVGLRAPGEAARRWLRVIVTDLSLSAIEEPAGVRFVVTSLAMARPVSGAEIRIEGVKDDKFVTLAQGVTDEFGYFAWPLAKRGEAELRRVVVQKGLDTLVVDPESAPAEYAKENWTKPEAAWLSWTTDPQLPRVEAPRTLCHLFSERPIYRPEEPVHIKGYVRSYSGGALTPAKAAGALVINAPGGQEWRIPVKPDALGNFYHKFDAETQATGDYSVKYEPAAAKPKEAEKKADAGNSAQTPEEGQDQTAAAPAPIEDASCGAFTFKKEAYRLPTFEVVLNAPQMTPLDGEFSVDLIARYFAGGLAADRPVKWRAAQFPYVFQPPGREGFLFSTDQRFSGESKFKSTAVLERDQRTDAGGAARMSFDTTIEPTAQPRRYSIEATVTGDDGVEVRNVANVIAVPPFVLGVKTPRYVERPGTIAPELIAIDGKGQAVENLPMTLRLIKRNWISTLQASDFAQGAAKYVTQIEDETILERKVASAKEAQKIELEIKNAGVYLVQLEAYDRIGRRQQVSVDFFVGGDTPVTFRRAPSAMATVTSDKEKYAPGETATLLVQSPFQKARALAIVEQPDGRYDYQFFDIANGFGRFTLTLKKEQTPKLAVHFLIMRGRLKDSGENASASFDQGKPITIAATKWIEVTPVKNIVAVKLDAPQKARPGQEVEVTLTLADDQGKPLAGEATFWMVDQAVLSLAKEQPLDPLTNFIVPRETKMAARDTRNMAFGVIPLEEIPGGDGGLDEWGAETNISVRKNFTPVPIYLPSVKVGPEGSVKIKVKLPDTLTVFKLRAKAVSGADRFGFAGGEMLIRQELVAQPLLPRFVRPGDTLDLGLVARVVEGAGGGGSASIVAKGLELAGATTQKLDWPQGKPARVALRASVPKPKAGVETVKLGFRIERDADHAKDAVEVDLPIKPDRIPTQRFEVVEIGPGETKTLSPIDEPIRPASFSRRIVFAGDPAVAKLVAGLNALVQYPYGCTEQRVSLARAALALKAFSPLLSAAGFEGRVSSATKATAQAIDQAIDNDGLVAFWPRAQGNVSLTAWAYAFLSEAAKAGEPVDKTLTERLANALKNALRSDFPRLLRGEELRERATALAALGEGGKLDDAYLAEFTRQADFLPASAIAELASAATAQGSSADQRIVASLIDTLWTRVKFMQRGGQKVYGGQAEDNGNPIILPNEARALALMTRATALGAPTDPRSGLLRDALLRLGEGDGWGETDADSAAIRALAESWRRPSAPIVLTLTPGQAAPQKLTIDANAPAQNFTTGENAPLTVSNGANAPVVALVETRFEAAEPGAKAKADSRGFALTRALWRVKSDGAAAERAEPDANGVIKVKAGEAIEEVAELVNPQDRTHVAISLPLAAGFEPLNPNLATAPREAQPSAPLTLAPSWTSYGDDRVFYAYDSLPKGNYRFVFRVRAQTKGSFTQPSGVAETMYKKGILGTSAGARVEIGE</sequence>
<feature type="domain" description="Alpha-2-macroglobulin bait region" evidence="4">
    <location>
        <begin position="1025"/>
        <end position="1181"/>
    </location>
</feature>
<evidence type="ECO:0000259" key="5">
    <source>
        <dbReference type="SMART" id="SM01360"/>
    </source>
</evidence>
<dbReference type="InterPro" id="IPR041246">
    <property type="entry name" value="Bact_MG10"/>
</dbReference>
<evidence type="ECO:0000256" key="3">
    <source>
        <dbReference type="SAM" id="SignalP"/>
    </source>
</evidence>
<evidence type="ECO:0000259" key="4">
    <source>
        <dbReference type="SMART" id="SM01359"/>
    </source>
</evidence>
<dbReference type="Gene3D" id="1.50.10.20">
    <property type="match status" value="1"/>
</dbReference>
<evidence type="ECO:0000313" key="7">
    <source>
        <dbReference type="Proteomes" id="UP000193978"/>
    </source>
</evidence>
<dbReference type="KEGG" id="mbry:B1812_10690"/>
<dbReference type="STRING" id="655015.B1812_10690"/>
<dbReference type="Pfam" id="PF07703">
    <property type="entry name" value="A2M_BRD"/>
    <property type="match status" value="1"/>
</dbReference>
<dbReference type="SMART" id="SM01360">
    <property type="entry name" value="A2M"/>
    <property type="match status" value="1"/>
</dbReference>
<evidence type="ECO:0000256" key="2">
    <source>
        <dbReference type="SAM" id="MobiDB-lite"/>
    </source>
</evidence>
<dbReference type="Pfam" id="PF01835">
    <property type="entry name" value="MG2"/>
    <property type="match status" value="1"/>
</dbReference>
<dbReference type="InterPro" id="IPR051802">
    <property type="entry name" value="YfhM-like"/>
</dbReference>
<name>A0A1W6N187_9HYPH</name>
<evidence type="ECO:0000256" key="1">
    <source>
        <dbReference type="ARBA" id="ARBA00010556"/>
    </source>
</evidence>
<dbReference type="EMBL" id="CP019948">
    <property type="protein sequence ID" value="ARN83567.1"/>
    <property type="molecule type" value="Genomic_DNA"/>
</dbReference>
<dbReference type="Pfam" id="PF00207">
    <property type="entry name" value="A2M"/>
    <property type="match status" value="1"/>
</dbReference>
<feature type="signal peptide" evidence="3">
    <location>
        <begin position="1"/>
        <end position="16"/>
    </location>
</feature>
<organism evidence="6 7">
    <name type="scientific">Methylocystis bryophila</name>
    <dbReference type="NCBI Taxonomy" id="655015"/>
    <lineage>
        <taxon>Bacteria</taxon>
        <taxon>Pseudomonadati</taxon>
        <taxon>Pseudomonadota</taxon>
        <taxon>Alphaproteobacteria</taxon>
        <taxon>Hyphomicrobiales</taxon>
        <taxon>Methylocystaceae</taxon>
        <taxon>Methylocystis</taxon>
    </lineage>
</organism>
<protein>
    <submittedName>
        <fullName evidence="6">Alpha-2-macroglobulin</fullName>
    </submittedName>
</protein>
<comment type="similarity">
    <text evidence="1">Belongs to the protease inhibitor I39 (alpha-2-macroglobulin) family. Bacterial alpha-2-macroglobulin subfamily.</text>
</comment>
<gene>
    <name evidence="6" type="ORF">B1812_10690</name>
</gene>
<feature type="compositionally biased region" description="Basic and acidic residues" evidence="2">
    <location>
        <begin position="714"/>
        <end position="723"/>
    </location>
</feature>
<reference evidence="6 7" key="1">
    <citation type="submission" date="2017-02" db="EMBL/GenBank/DDBJ databases">
        <authorList>
            <person name="Peterson S.W."/>
        </authorList>
    </citation>
    <scope>NUCLEOTIDE SEQUENCE [LARGE SCALE GENOMIC DNA]</scope>
    <source>
        <strain evidence="6 7">S285</strain>
    </source>
</reference>
<dbReference type="SMART" id="SM01359">
    <property type="entry name" value="A2M_N_2"/>
    <property type="match status" value="1"/>
</dbReference>
<dbReference type="RefSeq" id="WP_085773653.1">
    <property type="nucleotide sequence ID" value="NZ_AP027149.1"/>
</dbReference>
<dbReference type="OrthoDB" id="9767116at2"/>
<evidence type="ECO:0000313" key="6">
    <source>
        <dbReference type="EMBL" id="ARN83567.1"/>
    </source>
</evidence>
<dbReference type="PANTHER" id="PTHR40094:SF1">
    <property type="entry name" value="UBIQUITIN DOMAIN-CONTAINING PROTEIN"/>
    <property type="match status" value="1"/>
</dbReference>
<dbReference type="GO" id="GO:0004866">
    <property type="term" value="F:endopeptidase inhibitor activity"/>
    <property type="evidence" value="ECO:0007669"/>
    <property type="project" value="InterPro"/>
</dbReference>
<dbReference type="InterPro" id="IPR011625">
    <property type="entry name" value="A2M_N_BRD"/>
</dbReference>
<dbReference type="PANTHER" id="PTHR40094">
    <property type="entry name" value="ALPHA-2-MACROGLOBULIN HOMOLOG"/>
    <property type="match status" value="1"/>
</dbReference>
<keyword evidence="3" id="KW-0732">Signal</keyword>
<dbReference type="Proteomes" id="UP000193978">
    <property type="component" value="Chromosome"/>
</dbReference>
<feature type="region of interest" description="Disordered" evidence="2">
    <location>
        <begin position="711"/>
        <end position="741"/>
    </location>
</feature>